<gene>
    <name evidence="2" type="ORF">F9278_44100</name>
</gene>
<dbReference type="AlphaFoldDB" id="A0A5P8KGW8"/>
<dbReference type="KEGG" id="sphv:F9278_44100"/>
<keyword evidence="3" id="KW-1185">Reference proteome</keyword>
<dbReference type="Proteomes" id="UP000327294">
    <property type="component" value="Chromosome"/>
</dbReference>
<feature type="compositionally biased region" description="Basic and acidic residues" evidence="1">
    <location>
        <begin position="67"/>
        <end position="81"/>
    </location>
</feature>
<feature type="region of interest" description="Disordered" evidence="1">
    <location>
        <begin position="1"/>
        <end position="33"/>
    </location>
</feature>
<feature type="region of interest" description="Disordered" evidence="1">
    <location>
        <begin position="62"/>
        <end position="81"/>
    </location>
</feature>
<proteinExistence type="predicted"/>
<reference evidence="2 3" key="1">
    <citation type="submission" date="2019-10" db="EMBL/GenBank/DDBJ databases">
        <title>Streptomyces sp. strain GY16 isolated from leaves of Broussonetia papyrifera.</title>
        <authorList>
            <person name="Mo P."/>
        </authorList>
    </citation>
    <scope>NUCLEOTIDE SEQUENCE [LARGE SCALE GENOMIC DNA]</scope>
    <source>
        <strain evidence="2 3">GY16</strain>
    </source>
</reference>
<evidence type="ECO:0000313" key="3">
    <source>
        <dbReference type="Proteomes" id="UP000327294"/>
    </source>
</evidence>
<evidence type="ECO:0000313" key="2">
    <source>
        <dbReference type="EMBL" id="QFR02009.1"/>
    </source>
</evidence>
<sequence length="81" mass="9193">MPGDRTEVRNPGGSGSRESLRTCPDQETLTHLDGDRTRPATLFAQAARLAAIFDRVPRLKRRARRVRREETADGRRPTNHD</sequence>
<accession>A0A5P8KGW8</accession>
<protein>
    <submittedName>
        <fullName evidence="2">Uncharacterized protein</fullName>
    </submittedName>
</protein>
<evidence type="ECO:0000256" key="1">
    <source>
        <dbReference type="SAM" id="MobiDB-lite"/>
    </source>
</evidence>
<organism evidence="2 3">
    <name type="scientific">Streptomyces phaeolivaceus</name>
    <dbReference type="NCBI Taxonomy" id="2653200"/>
    <lineage>
        <taxon>Bacteria</taxon>
        <taxon>Bacillati</taxon>
        <taxon>Actinomycetota</taxon>
        <taxon>Actinomycetes</taxon>
        <taxon>Kitasatosporales</taxon>
        <taxon>Streptomycetaceae</taxon>
        <taxon>Streptomyces</taxon>
    </lineage>
</organism>
<name>A0A5P8KGW8_9ACTN</name>
<dbReference type="EMBL" id="CP045096">
    <property type="protein sequence ID" value="QFR02009.1"/>
    <property type="molecule type" value="Genomic_DNA"/>
</dbReference>